<sequence length="336" mass="37718">MNGTIGGEFAAFLDAYDWSSPWRAEREESGMNNTTRMIYAGDERYVLRVYDNHRDEAIVRVEHAVLLALIGQDMDIRVPEPVRNQGGSTVTQGPEGKLAALYRYIEGRRPSPDNPAHIRGLGEAASKLSSRLAAAQIDVKPLYDAYYRFEETHRAMTNERLAELAHTLRLPDAESEQVEAMVRLRAELRLAANRAAKLPHQWIHGDIVFTNSVAAADRIVGLLDFEFATVDVRAMELAVVLAEFPGPDAGTALNRIGLFCEGYGEGVRLGTEEADMLPALMQMRMMDVFLHFAGRLADGVDVPEVWRGQIERTSFVCGWIERNRLELNRIFRETLT</sequence>
<dbReference type="Pfam" id="PF01636">
    <property type="entry name" value="APH"/>
    <property type="match status" value="1"/>
</dbReference>
<dbReference type="InterPro" id="IPR011009">
    <property type="entry name" value="Kinase-like_dom_sf"/>
</dbReference>
<dbReference type="SUPFAM" id="SSF56112">
    <property type="entry name" value="Protein kinase-like (PK-like)"/>
    <property type="match status" value="1"/>
</dbReference>
<evidence type="ECO:0000259" key="2">
    <source>
        <dbReference type="Pfam" id="PF01636"/>
    </source>
</evidence>
<dbReference type="RefSeq" id="WP_377501616.1">
    <property type="nucleotide sequence ID" value="NZ_JBHMDO010000048.1"/>
</dbReference>
<keyword evidence="4" id="KW-1185">Reference proteome</keyword>
<dbReference type="PANTHER" id="PTHR21064:SF6">
    <property type="entry name" value="AMINOGLYCOSIDE PHOSPHOTRANSFERASE DOMAIN-CONTAINING PROTEIN"/>
    <property type="match status" value="1"/>
</dbReference>
<accession>A0ABV5KYY9</accession>
<dbReference type="EMBL" id="JBHMDO010000048">
    <property type="protein sequence ID" value="MFB9330409.1"/>
    <property type="molecule type" value="Genomic_DNA"/>
</dbReference>
<gene>
    <name evidence="3" type="ORF">ACFFSY_31090</name>
</gene>
<feature type="domain" description="Aminoglycoside phosphotransferase" evidence="2">
    <location>
        <begin position="28"/>
        <end position="252"/>
    </location>
</feature>
<comment type="similarity">
    <text evidence="1">Belongs to the pseudomonas-type ThrB family.</text>
</comment>
<proteinExistence type="inferred from homology"/>
<protein>
    <submittedName>
        <fullName evidence="3">Phosphotransferase</fullName>
    </submittedName>
</protein>
<dbReference type="Proteomes" id="UP001589747">
    <property type="component" value="Unassembled WGS sequence"/>
</dbReference>
<reference evidence="3 4" key="1">
    <citation type="submission" date="2024-09" db="EMBL/GenBank/DDBJ databases">
        <authorList>
            <person name="Sun Q."/>
            <person name="Mori K."/>
        </authorList>
    </citation>
    <scope>NUCLEOTIDE SEQUENCE [LARGE SCALE GENOMIC DNA]</scope>
    <source>
        <strain evidence="3 4">TISTR 2452</strain>
    </source>
</reference>
<evidence type="ECO:0000313" key="3">
    <source>
        <dbReference type="EMBL" id="MFB9330409.1"/>
    </source>
</evidence>
<dbReference type="InterPro" id="IPR050249">
    <property type="entry name" value="Pseudomonas-type_ThrB"/>
</dbReference>
<name>A0ABV5KYY9_9BACL</name>
<dbReference type="Gene3D" id="3.90.1200.10">
    <property type="match status" value="1"/>
</dbReference>
<evidence type="ECO:0000313" key="4">
    <source>
        <dbReference type="Proteomes" id="UP001589747"/>
    </source>
</evidence>
<dbReference type="InterPro" id="IPR002575">
    <property type="entry name" value="Aminoglycoside_PTrfase"/>
</dbReference>
<dbReference type="PANTHER" id="PTHR21064">
    <property type="entry name" value="AMINOGLYCOSIDE PHOSPHOTRANSFERASE DOMAIN-CONTAINING PROTEIN-RELATED"/>
    <property type="match status" value="1"/>
</dbReference>
<dbReference type="Gene3D" id="3.30.200.20">
    <property type="entry name" value="Phosphorylase Kinase, domain 1"/>
    <property type="match status" value="1"/>
</dbReference>
<evidence type="ECO:0000256" key="1">
    <source>
        <dbReference type="ARBA" id="ARBA00038240"/>
    </source>
</evidence>
<comment type="caution">
    <text evidence="3">The sequence shown here is derived from an EMBL/GenBank/DDBJ whole genome shotgun (WGS) entry which is preliminary data.</text>
</comment>
<organism evidence="3 4">
    <name type="scientific">Paenibacillus aurantiacus</name>
    <dbReference type="NCBI Taxonomy" id="1936118"/>
    <lineage>
        <taxon>Bacteria</taxon>
        <taxon>Bacillati</taxon>
        <taxon>Bacillota</taxon>
        <taxon>Bacilli</taxon>
        <taxon>Bacillales</taxon>
        <taxon>Paenibacillaceae</taxon>
        <taxon>Paenibacillus</taxon>
    </lineage>
</organism>